<gene>
    <name evidence="9 14" type="primary">pyrF</name>
    <name evidence="14" type="ORF">H9861_06705</name>
</gene>
<dbReference type="NCBIfam" id="NF001273">
    <property type="entry name" value="PRK00230.1"/>
    <property type="match status" value="1"/>
</dbReference>
<dbReference type="GO" id="GO:0004590">
    <property type="term" value="F:orotidine-5'-phosphate decarboxylase activity"/>
    <property type="evidence" value="ECO:0007669"/>
    <property type="project" value="UniProtKB-UniRule"/>
</dbReference>
<keyword evidence="4 9" id="KW-0210">Decarboxylase</keyword>
<evidence type="ECO:0000256" key="10">
    <source>
        <dbReference type="PIRSR" id="PIRSR614732-1"/>
    </source>
</evidence>
<feature type="active site" description="For OMPdecase activity" evidence="10">
    <location>
        <position position="63"/>
    </location>
</feature>
<evidence type="ECO:0000256" key="7">
    <source>
        <dbReference type="ARBA" id="ARBA00049157"/>
    </source>
</evidence>
<evidence type="ECO:0000256" key="3">
    <source>
        <dbReference type="ARBA" id="ARBA00011738"/>
    </source>
</evidence>
<dbReference type="PANTHER" id="PTHR32119">
    <property type="entry name" value="OROTIDINE 5'-PHOSPHATE DECARBOXYLASE"/>
    <property type="match status" value="1"/>
</dbReference>
<dbReference type="InterPro" id="IPR011060">
    <property type="entry name" value="RibuloseP-bd_barrel"/>
</dbReference>
<comment type="subunit">
    <text evidence="3 9">Homodimer.</text>
</comment>
<dbReference type="Proteomes" id="UP000823963">
    <property type="component" value="Unassembled WGS sequence"/>
</dbReference>
<feature type="binding site" evidence="9 11">
    <location>
        <position position="34"/>
    </location>
    <ligand>
        <name>substrate</name>
    </ligand>
</feature>
<evidence type="ECO:0000256" key="2">
    <source>
        <dbReference type="ARBA" id="ARBA00004861"/>
    </source>
</evidence>
<feature type="domain" description="Orotidine 5'-phosphate decarboxylase" evidence="13">
    <location>
        <begin position="5"/>
        <end position="227"/>
    </location>
</feature>
<sequence length="234" mass="26145">MKINEPIIALDFPNQTETFDFLDEFPRDLHLFVKVGMELFYSEGQDLIKKLKERGYSVFLDLKCHDIPHTVERAMQVIGKLNVDLTTIHAAGGSEMMRAAKEGLLKSGAKTKILAITQLTSITSQMLKQQQLVEVSLKESVLNYARLAQQNGIDGVVCSAQEASYLYEKCGADFLKITPGIRLTGDAIGDQKRVMTPRKAAQQHSNGIVVGRSITQVKDRLSAYELIKKEWMGK</sequence>
<comment type="function">
    <text evidence="1 9">Catalyzes the decarboxylation of orotidine 5'-monophosphate (OMP) to uridine 5'-monophosphate (UMP).</text>
</comment>
<dbReference type="NCBIfam" id="TIGR01740">
    <property type="entry name" value="pyrF"/>
    <property type="match status" value="1"/>
</dbReference>
<evidence type="ECO:0000256" key="6">
    <source>
        <dbReference type="ARBA" id="ARBA00023239"/>
    </source>
</evidence>
<dbReference type="GO" id="GO:0006207">
    <property type="term" value="P:'de novo' pyrimidine nucleobase biosynthetic process"/>
    <property type="evidence" value="ECO:0007669"/>
    <property type="project" value="InterPro"/>
</dbReference>
<evidence type="ECO:0000256" key="8">
    <source>
        <dbReference type="ARBA" id="ARBA00061012"/>
    </source>
</evidence>
<evidence type="ECO:0000313" key="15">
    <source>
        <dbReference type="Proteomes" id="UP000823963"/>
    </source>
</evidence>
<evidence type="ECO:0000256" key="9">
    <source>
        <dbReference type="HAMAP-Rule" id="MF_01200"/>
    </source>
</evidence>
<feature type="binding site" evidence="9 11">
    <location>
        <position position="211"/>
    </location>
    <ligand>
        <name>substrate</name>
    </ligand>
</feature>
<protein>
    <recommendedName>
        <fullName evidence="9">Orotidine 5'-phosphate decarboxylase</fullName>
        <ecNumber evidence="9">4.1.1.23</ecNumber>
    </recommendedName>
    <alternativeName>
        <fullName evidence="9">OMP decarboxylase</fullName>
        <shortName evidence="9">OMPDCase</shortName>
        <shortName evidence="9">OMPdecase</shortName>
    </alternativeName>
</protein>
<dbReference type="InterPro" id="IPR014732">
    <property type="entry name" value="OMPdecase"/>
</dbReference>
<feature type="active site" description="For OMPdecase activity" evidence="10">
    <location>
        <position position="66"/>
    </location>
</feature>
<dbReference type="GO" id="GO:0005829">
    <property type="term" value="C:cytosol"/>
    <property type="evidence" value="ECO:0007669"/>
    <property type="project" value="TreeGrafter"/>
</dbReference>
<evidence type="ECO:0000256" key="12">
    <source>
        <dbReference type="RuleBase" id="RU000512"/>
    </source>
</evidence>
<feature type="active site" description="Proton donor" evidence="9">
    <location>
        <position position="63"/>
    </location>
</feature>
<dbReference type="EC" id="4.1.1.23" evidence="9"/>
<dbReference type="HAMAP" id="MF_01200_B">
    <property type="entry name" value="OMPdecase_type1_B"/>
    <property type="match status" value="1"/>
</dbReference>
<keyword evidence="6 9" id="KW-0456">Lyase</keyword>
<name>A0A9D1UY59_9LACO</name>
<reference evidence="14" key="1">
    <citation type="journal article" date="2021" name="PeerJ">
        <title>Extensive microbial diversity within the chicken gut microbiome revealed by metagenomics and culture.</title>
        <authorList>
            <person name="Gilroy R."/>
            <person name="Ravi A."/>
            <person name="Getino M."/>
            <person name="Pursley I."/>
            <person name="Horton D.L."/>
            <person name="Alikhan N.F."/>
            <person name="Baker D."/>
            <person name="Gharbi K."/>
            <person name="Hall N."/>
            <person name="Watson M."/>
            <person name="Adriaenssens E.M."/>
            <person name="Foster-Nyarko E."/>
            <person name="Jarju S."/>
            <person name="Secka A."/>
            <person name="Antonio M."/>
            <person name="Oren A."/>
            <person name="Chaudhuri R.R."/>
            <person name="La Ragione R."/>
            <person name="Hildebrand F."/>
            <person name="Pallen M.J."/>
        </authorList>
    </citation>
    <scope>NUCLEOTIDE SEQUENCE</scope>
    <source>
        <strain evidence="14">6627</strain>
    </source>
</reference>
<comment type="pathway">
    <text evidence="2 9 12">Pyrimidine metabolism; UMP biosynthesis via de novo pathway; UMP from orotate: step 2/2.</text>
</comment>
<evidence type="ECO:0000256" key="4">
    <source>
        <dbReference type="ARBA" id="ARBA00022793"/>
    </source>
</evidence>
<evidence type="ECO:0000256" key="5">
    <source>
        <dbReference type="ARBA" id="ARBA00022975"/>
    </source>
</evidence>
<dbReference type="SUPFAM" id="SSF51366">
    <property type="entry name" value="Ribulose-phoshate binding barrel"/>
    <property type="match status" value="1"/>
</dbReference>
<feature type="binding site" evidence="9 11">
    <location>
        <position position="191"/>
    </location>
    <ligand>
        <name>substrate</name>
    </ligand>
</feature>
<comment type="similarity">
    <text evidence="8 9">Belongs to the OMP decarboxylase family. Type 1 subfamily.</text>
</comment>
<dbReference type="SMART" id="SM00934">
    <property type="entry name" value="OMPdecase"/>
    <property type="match status" value="1"/>
</dbReference>
<reference evidence="14" key="2">
    <citation type="submission" date="2021-04" db="EMBL/GenBank/DDBJ databases">
        <authorList>
            <person name="Gilroy R."/>
        </authorList>
    </citation>
    <scope>NUCLEOTIDE SEQUENCE</scope>
    <source>
        <strain evidence="14">6627</strain>
    </source>
</reference>
<dbReference type="Gene3D" id="3.20.20.70">
    <property type="entry name" value="Aldolase class I"/>
    <property type="match status" value="1"/>
</dbReference>
<dbReference type="AlphaFoldDB" id="A0A9D1UY59"/>
<dbReference type="GO" id="GO:0044205">
    <property type="term" value="P:'de novo' UMP biosynthetic process"/>
    <property type="evidence" value="ECO:0007669"/>
    <property type="project" value="UniProtKB-UniRule"/>
</dbReference>
<dbReference type="InterPro" id="IPR001754">
    <property type="entry name" value="OMPdeCOase_dom"/>
</dbReference>
<accession>A0A9D1UY59</accession>
<dbReference type="PANTHER" id="PTHR32119:SF2">
    <property type="entry name" value="OROTIDINE 5'-PHOSPHATE DECARBOXYLASE"/>
    <property type="match status" value="1"/>
</dbReference>
<dbReference type="InterPro" id="IPR013785">
    <property type="entry name" value="Aldolase_TIM"/>
</dbReference>
<dbReference type="FunFam" id="3.20.20.70:FF:000015">
    <property type="entry name" value="Orotidine 5'-phosphate decarboxylase"/>
    <property type="match status" value="1"/>
</dbReference>
<evidence type="ECO:0000256" key="1">
    <source>
        <dbReference type="ARBA" id="ARBA00002356"/>
    </source>
</evidence>
<feature type="binding site" evidence="9 11">
    <location>
        <position position="120"/>
    </location>
    <ligand>
        <name>substrate</name>
    </ligand>
</feature>
<evidence type="ECO:0000256" key="11">
    <source>
        <dbReference type="PIRSR" id="PIRSR614732-2"/>
    </source>
</evidence>
<proteinExistence type="inferred from homology"/>
<evidence type="ECO:0000313" key="14">
    <source>
        <dbReference type="EMBL" id="HIX02429.1"/>
    </source>
</evidence>
<feature type="binding site" evidence="9 11">
    <location>
        <position position="182"/>
    </location>
    <ligand>
        <name>substrate</name>
    </ligand>
</feature>
<dbReference type="InterPro" id="IPR018089">
    <property type="entry name" value="OMPdecase_AS"/>
</dbReference>
<dbReference type="CDD" id="cd04725">
    <property type="entry name" value="OMP_decarboxylase_like"/>
    <property type="match status" value="1"/>
</dbReference>
<feature type="binding site" evidence="9">
    <location>
        <begin position="61"/>
        <end position="70"/>
    </location>
    <ligand>
        <name>substrate</name>
    </ligand>
</feature>
<keyword evidence="5 9" id="KW-0665">Pyrimidine biosynthesis</keyword>
<comment type="caution">
    <text evidence="14">The sequence shown here is derived from an EMBL/GenBank/DDBJ whole genome shotgun (WGS) entry which is preliminary data.</text>
</comment>
<dbReference type="InterPro" id="IPR047596">
    <property type="entry name" value="OMPdecase_bac"/>
</dbReference>
<feature type="binding site" evidence="9 11">
    <location>
        <position position="11"/>
    </location>
    <ligand>
        <name>substrate</name>
    </ligand>
</feature>
<feature type="binding site" evidence="9 11">
    <location>
        <position position="212"/>
    </location>
    <ligand>
        <name>substrate</name>
    </ligand>
</feature>
<dbReference type="PROSITE" id="PS00156">
    <property type="entry name" value="OMPDECASE"/>
    <property type="match status" value="1"/>
</dbReference>
<organism evidence="14 15">
    <name type="scientific">Candidatus Ligilactobacillus excrementigallinarum</name>
    <dbReference type="NCBI Taxonomy" id="2838641"/>
    <lineage>
        <taxon>Bacteria</taxon>
        <taxon>Bacillati</taxon>
        <taxon>Bacillota</taxon>
        <taxon>Bacilli</taxon>
        <taxon>Lactobacillales</taxon>
        <taxon>Lactobacillaceae</taxon>
        <taxon>Ligilactobacillus</taxon>
    </lineage>
</organism>
<comment type="catalytic activity">
    <reaction evidence="7 9 12">
        <text>orotidine 5'-phosphate + H(+) = UMP + CO2</text>
        <dbReference type="Rhea" id="RHEA:11596"/>
        <dbReference type="ChEBI" id="CHEBI:15378"/>
        <dbReference type="ChEBI" id="CHEBI:16526"/>
        <dbReference type="ChEBI" id="CHEBI:57538"/>
        <dbReference type="ChEBI" id="CHEBI:57865"/>
        <dbReference type="EC" id="4.1.1.23"/>
    </reaction>
</comment>
<dbReference type="EMBL" id="DXFP01000064">
    <property type="protein sequence ID" value="HIX02429.1"/>
    <property type="molecule type" value="Genomic_DNA"/>
</dbReference>
<evidence type="ECO:0000259" key="13">
    <source>
        <dbReference type="SMART" id="SM00934"/>
    </source>
</evidence>
<feature type="active site" description="For OMPdecase activity" evidence="10">
    <location>
        <position position="61"/>
    </location>
</feature>
<dbReference type="Pfam" id="PF00215">
    <property type="entry name" value="OMPdecase"/>
    <property type="match status" value="1"/>
</dbReference>